<comment type="caution">
    <text evidence="1">The sequence shown here is derived from an EMBL/GenBank/DDBJ whole genome shotgun (WGS) entry which is preliminary data.</text>
</comment>
<protein>
    <submittedName>
        <fullName evidence="1">Uncharacterized protein</fullName>
    </submittedName>
</protein>
<gene>
    <name evidence="1" type="ORF">PMIN01_10968</name>
</gene>
<name>A0A9P6G9N9_9PLEO</name>
<reference evidence="1" key="1">
    <citation type="journal article" date="2020" name="Mol. Plant Microbe Interact.">
        <title>Genome Sequence of the Biocontrol Agent Coniothyrium minitans strain Conio (IMI 134523).</title>
        <authorList>
            <person name="Patel D."/>
            <person name="Shittu T.A."/>
            <person name="Baroncelli R."/>
            <person name="Muthumeenakshi S."/>
            <person name="Osborne T.H."/>
            <person name="Janganan T.K."/>
            <person name="Sreenivasaprasad S."/>
        </authorList>
    </citation>
    <scope>NUCLEOTIDE SEQUENCE</scope>
    <source>
        <strain evidence="1">Conio</strain>
    </source>
</reference>
<evidence type="ECO:0000313" key="2">
    <source>
        <dbReference type="Proteomes" id="UP000756921"/>
    </source>
</evidence>
<dbReference type="AlphaFoldDB" id="A0A9P6G9N9"/>
<dbReference type="Proteomes" id="UP000756921">
    <property type="component" value="Unassembled WGS sequence"/>
</dbReference>
<dbReference type="EMBL" id="WJXW01000013">
    <property type="protein sequence ID" value="KAF9731010.1"/>
    <property type="molecule type" value="Genomic_DNA"/>
</dbReference>
<evidence type="ECO:0000313" key="1">
    <source>
        <dbReference type="EMBL" id="KAF9731010.1"/>
    </source>
</evidence>
<sequence>MTSCPQLDPSGIALALVCFRGIALKQCKHEKPRLFHVAFVGLSGAGKHVRKSSGMAPNAFALGRRRRSPAIDVVPTHSADLANFSKVHAPALHWARYPALPDAGFSPVLPESWKAGRLEQAGHGRATTRLRMQVFQPRTYIPFKLVSGTDERLRHVAAQRWEAKGEMGLLMADSRQQRRLLGKANSSRRARACMGLTDARSVMVVVVGQATVMDSGSDDEAAPFTFAARRWWQRAARRASSGWAHLSGEVDACSARAGRHMAFVSSPACDWGLLAAMPAPATHIWGCRRLGGGSGGHDGAAGGHDGAAGGSRFALLRAVGGVVGQHLIMQATKARTHRQQAHVPSLPRHPPCPATYESQISEPAPEPVPVPGLALI</sequence>
<organism evidence="1 2">
    <name type="scientific">Paraphaeosphaeria minitans</name>
    <dbReference type="NCBI Taxonomy" id="565426"/>
    <lineage>
        <taxon>Eukaryota</taxon>
        <taxon>Fungi</taxon>
        <taxon>Dikarya</taxon>
        <taxon>Ascomycota</taxon>
        <taxon>Pezizomycotina</taxon>
        <taxon>Dothideomycetes</taxon>
        <taxon>Pleosporomycetidae</taxon>
        <taxon>Pleosporales</taxon>
        <taxon>Massarineae</taxon>
        <taxon>Didymosphaeriaceae</taxon>
        <taxon>Paraphaeosphaeria</taxon>
    </lineage>
</organism>
<proteinExistence type="predicted"/>
<accession>A0A9P6G9N9</accession>
<keyword evidence="2" id="KW-1185">Reference proteome</keyword>